<dbReference type="EMBL" id="SJOL01003040">
    <property type="protein sequence ID" value="TGZ73120.1"/>
    <property type="molecule type" value="Genomic_DNA"/>
</dbReference>
<organism evidence="2 3">
    <name type="scientific">Opisthorchis felineus</name>
    <dbReference type="NCBI Taxonomy" id="147828"/>
    <lineage>
        <taxon>Eukaryota</taxon>
        <taxon>Metazoa</taxon>
        <taxon>Spiralia</taxon>
        <taxon>Lophotrochozoa</taxon>
        <taxon>Platyhelminthes</taxon>
        <taxon>Trematoda</taxon>
        <taxon>Digenea</taxon>
        <taxon>Opisthorchiida</taxon>
        <taxon>Opisthorchiata</taxon>
        <taxon>Opisthorchiidae</taxon>
        <taxon>Opisthorchis</taxon>
    </lineage>
</organism>
<reference evidence="2 3" key="1">
    <citation type="journal article" date="2019" name="BMC Genomics">
        <title>New insights from Opisthorchis felineus genome: update on genomics of the epidemiologically important liver flukes.</title>
        <authorList>
            <person name="Ershov N.I."/>
            <person name="Mordvinov V.A."/>
            <person name="Prokhortchouk E.B."/>
            <person name="Pakharukova M.Y."/>
            <person name="Gunbin K.V."/>
            <person name="Ustyantsev K."/>
            <person name="Genaev M.A."/>
            <person name="Blinov A.G."/>
            <person name="Mazur A."/>
            <person name="Boulygina E."/>
            <person name="Tsygankova S."/>
            <person name="Khrameeva E."/>
            <person name="Chekanov N."/>
            <person name="Fan G."/>
            <person name="Xiao A."/>
            <person name="Zhang H."/>
            <person name="Xu X."/>
            <person name="Yang H."/>
            <person name="Solovyev V."/>
            <person name="Lee S.M."/>
            <person name="Liu X."/>
            <person name="Afonnikov D.A."/>
            <person name="Skryabin K.G."/>
        </authorList>
    </citation>
    <scope>NUCLEOTIDE SEQUENCE [LARGE SCALE GENOMIC DNA]</scope>
    <source>
        <strain evidence="2">AK-0245</strain>
        <tissue evidence="2">Whole organism</tissue>
    </source>
</reference>
<evidence type="ECO:0000313" key="3">
    <source>
        <dbReference type="Proteomes" id="UP000308267"/>
    </source>
</evidence>
<name>A0A4S2M9F5_OPIFE</name>
<proteinExistence type="predicted"/>
<evidence type="ECO:0000256" key="1">
    <source>
        <dbReference type="SAM" id="Phobius"/>
    </source>
</evidence>
<keyword evidence="1" id="KW-0812">Transmembrane</keyword>
<evidence type="ECO:0000313" key="2">
    <source>
        <dbReference type="EMBL" id="TGZ73120.1"/>
    </source>
</evidence>
<dbReference type="Proteomes" id="UP000308267">
    <property type="component" value="Unassembled WGS sequence"/>
</dbReference>
<keyword evidence="1" id="KW-0472">Membrane</keyword>
<protein>
    <submittedName>
        <fullName evidence="2">Uncharacterized protein</fullName>
    </submittedName>
</protein>
<sequence>MITIEKTVLKSMLISMEFINSHQTLRPPLVNILMAKSGSDSVNNEGLTPMQILLCVHPSEGSPNYLQNSPGYLHGLFMALLLFLLHIFIKIQHITCNSNLLSVFSSQKATSADVTITVVITLYFRHDVQNGAGYFPHTLFRIDLASIGAI</sequence>
<keyword evidence="3" id="KW-1185">Reference proteome</keyword>
<accession>A0A4S2M9F5</accession>
<feature type="transmembrane region" description="Helical" evidence="1">
    <location>
        <begin position="71"/>
        <end position="89"/>
    </location>
</feature>
<keyword evidence="1" id="KW-1133">Transmembrane helix</keyword>
<dbReference type="EMBL" id="SJOL01003040">
    <property type="protein sequence ID" value="TGZ73121.1"/>
    <property type="molecule type" value="Genomic_DNA"/>
</dbReference>
<dbReference type="AlphaFoldDB" id="A0A4S2M9F5"/>
<gene>
    <name evidence="2" type="ORF">CRM22_001718</name>
</gene>
<comment type="caution">
    <text evidence="2">The sequence shown here is derived from an EMBL/GenBank/DDBJ whole genome shotgun (WGS) entry which is preliminary data.</text>
</comment>